<keyword evidence="3 7" id="KW-0378">Hydrolase</keyword>
<dbReference type="Proteomes" id="UP001152799">
    <property type="component" value="Chromosome 3"/>
</dbReference>
<feature type="active site" description="Nucleophile" evidence="8">
    <location>
        <position position="177"/>
    </location>
</feature>
<proteinExistence type="inferred from homology"/>
<dbReference type="OrthoDB" id="9974421at2759"/>
<keyword evidence="4 7" id="KW-0442">Lipid degradation</keyword>
<organism evidence="10 11">
    <name type="scientific">Ceutorhynchus assimilis</name>
    <name type="common">cabbage seed weevil</name>
    <dbReference type="NCBI Taxonomy" id="467358"/>
    <lineage>
        <taxon>Eukaryota</taxon>
        <taxon>Metazoa</taxon>
        <taxon>Ecdysozoa</taxon>
        <taxon>Arthropoda</taxon>
        <taxon>Hexapoda</taxon>
        <taxon>Insecta</taxon>
        <taxon>Pterygota</taxon>
        <taxon>Neoptera</taxon>
        <taxon>Endopterygota</taxon>
        <taxon>Coleoptera</taxon>
        <taxon>Polyphaga</taxon>
        <taxon>Cucujiformia</taxon>
        <taxon>Curculionidae</taxon>
        <taxon>Ceutorhynchinae</taxon>
        <taxon>Ceutorhynchus</taxon>
    </lineage>
</organism>
<evidence type="ECO:0000256" key="7">
    <source>
        <dbReference type="PIRNR" id="PIRNR000862"/>
    </source>
</evidence>
<dbReference type="InterPro" id="IPR025483">
    <property type="entry name" value="Lipase_euk"/>
</dbReference>
<evidence type="ECO:0000313" key="10">
    <source>
        <dbReference type="EMBL" id="CAG9767019.1"/>
    </source>
</evidence>
<dbReference type="SUPFAM" id="SSF53474">
    <property type="entry name" value="alpha/beta-Hydrolases"/>
    <property type="match status" value="1"/>
</dbReference>
<dbReference type="InterPro" id="IPR006693">
    <property type="entry name" value="AB_hydrolase_lipase"/>
</dbReference>
<evidence type="ECO:0000259" key="9">
    <source>
        <dbReference type="Pfam" id="PF04083"/>
    </source>
</evidence>
<reference evidence="10" key="1">
    <citation type="submission" date="2022-01" db="EMBL/GenBank/DDBJ databases">
        <authorList>
            <person name="King R."/>
        </authorList>
    </citation>
    <scope>NUCLEOTIDE SEQUENCE</scope>
</reference>
<dbReference type="InterPro" id="IPR029058">
    <property type="entry name" value="AB_hydrolase_fold"/>
</dbReference>
<dbReference type="PIRSF" id="PIRSF000862">
    <property type="entry name" value="Steryl_ester_lip"/>
    <property type="match status" value="1"/>
</dbReference>
<evidence type="ECO:0000256" key="5">
    <source>
        <dbReference type="ARBA" id="ARBA00023098"/>
    </source>
</evidence>
<dbReference type="PANTHER" id="PTHR11005">
    <property type="entry name" value="LYSOSOMAL ACID LIPASE-RELATED"/>
    <property type="match status" value="1"/>
</dbReference>
<protein>
    <recommendedName>
        <fullName evidence="7">Lipase</fullName>
    </recommendedName>
</protein>
<feature type="active site" description="Charge relay system" evidence="8">
    <location>
        <position position="363"/>
    </location>
</feature>
<keyword evidence="2" id="KW-0732">Signal</keyword>
<evidence type="ECO:0000256" key="1">
    <source>
        <dbReference type="ARBA" id="ARBA00010701"/>
    </source>
</evidence>
<keyword evidence="5" id="KW-0443">Lipid metabolism</keyword>
<dbReference type="GO" id="GO:0016042">
    <property type="term" value="P:lipid catabolic process"/>
    <property type="evidence" value="ECO:0007669"/>
    <property type="project" value="UniProtKB-KW"/>
</dbReference>
<dbReference type="EMBL" id="OU892279">
    <property type="protein sequence ID" value="CAG9767019.1"/>
    <property type="molecule type" value="Genomic_DNA"/>
</dbReference>
<evidence type="ECO:0000256" key="3">
    <source>
        <dbReference type="ARBA" id="ARBA00022801"/>
    </source>
</evidence>
<gene>
    <name evidence="10" type="ORF">CEUTPL_LOCUS7586</name>
</gene>
<name>A0A9N9MPM8_9CUCU</name>
<dbReference type="Pfam" id="PF04083">
    <property type="entry name" value="Abhydro_lipase"/>
    <property type="match status" value="1"/>
</dbReference>
<feature type="active site" description="Charge relay system" evidence="8">
    <location>
        <position position="331"/>
    </location>
</feature>
<dbReference type="FunFam" id="3.40.50.1820:FF:000057">
    <property type="entry name" value="Lipase"/>
    <property type="match status" value="1"/>
</dbReference>
<dbReference type="AlphaFoldDB" id="A0A9N9MPM8"/>
<sequence>MEVVKVKELLPKRCDGYLGSEGLLVYKWKLIVPESWYEPKIGNIKQFLKSHDYPIETHQVKTNDGYILTMHRIPNKKSNKPPVFLMHGLLLSSIDWVVMGPGKSIGLILADAGYDVWLGNNRGNTHSRNHEYLDGTLQKEQFFNYSYHEIGLYDLPAMIDYVIDQTGYPKINYIGFSEGVTSFLVMGSLKPEYNEKILLMNAYAPVTDAHNITNVFFNLLAISPKILGLAELIGWHEMFDLSTSPLFRLVCQIKPLCDVFFNLIGISQNQLVDQELQLALLSNFPAGMSLKQIRHYVQGTRTGNFTFFNSKDVYDLTKVTAPMIIYYGEADNLINNEVLLNLVAKQLPNLVQILKVPYEEFNHMDFLWGKDTYLLAKKTLKNIDSFNSN</sequence>
<evidence type="ECO:0000256" key="4">
    <source>
        <dbReference type="ARBA" id="ARBA00022963"/>
    </source>
</evidence>
<evidence type="ECO:0000256" key="6">
    <source>
        <dbReference type="ARBA" id="ARBA00023180"/>
    </source>
</evidence>
<evidence type="ECO:0000256" key="8">
    <source>
        <dbReference type="PIRSR" id="PIRSR000862-1"/>
    </source>
</evidence>
<dbReference type="GO" id="GO:0016788">
    <property type="term" value="F:hydrolase activity, acting on ester bonds"/>
    <property type="evidence" value="ECO:0007669"/>
    <property type="project" value="InterPro"/>
</dbReference>
<comment type="similarity">
    <text evidence="1 7">Belongs to the AB hydrolase superfamily. Lipase family.</text>
</comment>
<feature type="domain" description="Partial AB-hydrolase lipase" evidence="9">
    <location>
        <begin position="45"/>
        <end position="99"/>
    </location>
</feature>
<dbReference type="Gene3D" id="3.40.50.1820">
    <property type="entry name" value="alpha/beta hydrolase"/>
    <property type="match status" value="1"/>
</dbReference>
<evidence type="ECO:0000313" key="11">
    <source>
        <dbReference type="Proteomes" id="UP001152799"/>
    </source>
</evidence>
<accession>A0A9N9MPM8</accession>
<evidence type="ECO:0000256" key="2">
    <source>
        <dbReference type="ARBA" id="ARBA00022729"/>
    </source>
</evidence>
<keyword evidence="11" id="KW-1185">Reference proteome</keyword>
<keyword evidence="6" id="KW-0325">Glycoprotein</keyword>